<keyword evidence="4" id="KW-1185">Reference proteome</keyword>
<evidence type="ECO:0008006" key="5">
    <source>
        <dbReference type="Google" id="ProtNLM"/>
    </source>
</evidence>
<evidence type="ECO:0000256" key="1">
    <source>
        <dbReference type="SAM" id="Phobius"/>
    </source>
</evidence>
<comment type="caution">
    <text evidence="3">The sequence shown here is derived from an EMBL/GenBank/DDBJ whole genome shotgun (WGS) entry which is preliminary data.</text>
</comment>
<evidence type="ECO:0000313" key="3">
    <source>
        <dbReference type="EMBL" id="MFC4130730.1"/>
    </source>
</evidence>
<keyword evidence="1" id="KW-0472">Membrane</keyword>
<evidence type="ECO:0000256" key="2">
    <source>
        <dbReference type="SAM" id="SignalP"/>
    </source>
</evidence>
<feature type="signal peptide" evidence="2">
    <location>
        <begin position="1"/>
        <end position="16"/>
    </location>
</feature>
<proteinExistence type="predicted"/>
<organism evidence="3 4">
    <name type="scientific">Hamadaea flava</name>
    <dbReference type="NCBI Taxonomy" id="1742688"/>
    <lineage>
        <taxon>Bacteria</taxon>
        <taxon>Bacillati</taxon>
        <taxon>Actinomycetota</taxon>
        <taxon>Actinomycetes</taxon>
        <taxon>Micromonosporales</taxon>
        <taxon>Micromonosporaceae</taxon>
        <taxon>Hamadaea</taxon>
    </lineage>
</organism>
<reference evidence="4" key="1">
    <citation type="journal article" date="2019" name="Int. J. Syst. Evol. Microbiol.">
        <title>The Global Catalogue of Microorganisms (GCM) 10K type strain sequencing project: providing services to taxonomists for standard genome sequencing and annotation.</title>
        <authorList>
            <consortium name="The Broad Institute Genomics Platform"/>
            <consortium name="The Broad Institute Genome Sequencing Center for Infectious Disease"/>
            <person name="Wu L."/>
            <person name="Ma J."/>
        </authorList>
    </citation>
    <scope>NUCLEOTIDE SEQUENCE [LARGE SCALE GENOMIC DNA]</scope>
    <source>
        <strain evidence="4">CGMCC 4.7289</strain>
    </source>
</reference>
<keyword evidence="1" id="KW-1133">Transmembrane helix</keyword>
<keyword evidence="1" id="KW-0812">Transmembrane</keyword>
<name>A0ABV8LKB3_9ACTN</name>
<keyword evidence="2" id="KW-0732">Signal</keyword>
<feature type="chain" id="PRO_5047460418" description="LPXTG-motif cell wall-anchored protein" evidence="2">
    <location>
        <begin position="17"/>
        <end position="353"/>
    </location>
</feature>
<dbReference type="RefSeq" id="WP_253757324.1">
    <property type="nucleotide sequence ID" value="NZ_JAMZDZ010000001.1"/>
</dbReference>
<accession>A0ABV8LKB3</accession>
<dbReference type="Proteomes" id="UP001595816">
    <property type="component" value="Unassembled WGS sequence"/>
</dbReference>
<sequence>MTIAVAVLALPEAAYAAANGSYAEWSRSGSSGAWQATGTPAAGFPVAQVASNASTVAVPSGANTFLGPQTPPGQAYGSSQGRTYLNVSTATGFDTSTTTVTFDSATPAKNWAFVIGDLDADTLTISATDGDGDPVSPADLGFQGAFNYCAYAPKPAGCTGPGPFTDLPTWSADTSTLVGNTLDTFGAAAWFQPTTAIKTLTLRFSRLIGAPVYQLWLAAKAVPVVVPVAGVTETCPAAVNLHTADGTPIVGGDGKPITTTTGPDGTATFDAVADGTYQLHMPKPTCGKTVKDPYYTIVVDTSKGPVKVPAGTFVLDVPELANTGQHTARLLVAGAIILVSGAVLVVAGRRRTR</sequence>
<dbReference type="SUPFAM" id="SSF117074">
    <property type="entry name" value="Hypothetical protein PA1324"/>
    <property type="match status" value="1"/>
</dbReference>
<dbReference type="EMBL" id="JBHSAY010000005">
    <property type="protein sequence ID" value="MFC4130730.1"/>
    <property type="molecule type" value="Genomic_DNA"/>
</dbReference>
<protein>
    <recommendedName>
        <fullName evidence="5">LPXTG-motif cell wall-anchored protein</fullName>
    </recommendedName>
</protein>
<feature type="transmembrane region" description="Helical" evidence="1">
    <location>
        <begin position="330"/>
        <end position="348"/>
    </location>
</feature>
<evidence type="ECO:0000313" key="4">
    <source>
        <dbReference type="Proteomes" id="UP001595816"/>
    </source>
</evidence>
<gene>
    <name evidence="3" type="ORF">ACFOZ4_08950</name>
</gene>